<name>A0A2U9B855_SCOMX</name>
<organism evidence="1 2">
    <name type="scientific">Scophthalmus maximus</name>
    <name type="common">Turbot</name>
    <name type="synonym">Psetta maxima</name>
    <dbReference type="NCBI Taxonomy" id="52904"/>
    <lineage>
        <taxon>Eukaryota</taxon>
        <taxon>Metazoa</taxon>
        <taxon>Chordata</taxon>
        <taxon>Craniata</taxon>
        <taxon>Vertebrata</taxon>
        <taxon>Euteleostomi</taxon>
        <taxon>Actinopterygii</taxon>
        <taxon>Neopterygii</taxon>
        <taxon>Teleostei</taxon>
        <taxon>Neoteleostei</taxon>
        <taxon>Acanthomorphata</taxon>
        <taxon>Carangaria</taxon>
        <taxon>Pleuronectiformes</taxon>
        <taxon>Pleuronectoidei</taxon>
        <taxon>Scophthalmidae</taxon>
        <taxon>Scophthalmus</taxon>
    </lineage>
</organism>
<dbReference type="EMBL" id="CP026246">
    <property type="protein sequence ID" value="AWP00125.1"/>
    <property type="molecule type" value="Genomic_DNA"/>
</dbReference>
<evidence type="ECO:0000313" key="2">
    <source>
        <dbReference type="Proteomes" id="UP000246464"/>
    </source>
</evidence>
<keyword evidence="2" id="KW-1185">Reference proteome</keyword>
<reference evidence="1 2" key="1">
    <citation type="submission" date="2017-12" db="EMBL/GenBank/DDBJ databases">
        <title>Integrating genomic resources of turbot (Scophthalmus maximus) in depth evaluation of genetic and physical mapping variation across individuals.</title>
        <authorList>
            <person name="Martinez P."/>
        </authorList>
    </citation>
    <scope>NUCLEOTIDE SEQUENCE [LARGE SCALE GENOMIC DNA]</scope>
</reference>
<dbReference type="Proteomes" id="UP000246464">
    <property type="component" value="Chromosome 4"/>
</dbReference>
<sequence length="63" mass="6828">MAFNSRADTGVDQADECEVHHNIYCSGQVNALAALEFPRCLVISKRVCQMPPHSAVSGAGRMH</sequence>
<dbReference type="AlphaFoldDB" id="A0A2U9B855"/>
<proteinExistence type="predicted"/>
<evidence type="ECO:0000313" key="1">
    <source>
        <dbReference type="EMBL" id="AWP00125.1"/>
    </source>
</evidence>
<protein>
    <submittedName>
        <fullName evidence="1">Uncharacterized protein</fullName>
    </submittedName>
</protein>
<gene>
    <name evidence="1" type="ORF">SMAX5B_004158</name>
</gene>
<accession>A0A2U9B855</accession>